<evidence type="ECO:0000313" key="3">
    <source>
        <dbReference type="Proteomes" id="UP001348641"/>
    </source>
</evidence>
<proteinExistence type="predicted"/>
<gene>
    <name evidence="2" type="ORF">Q8A49_14885</name>
</gene>
<evidence type="ECO:0000313" key="2">
    <source>
        <dbReference type="EMBL" id="MEE2051784.1"/>
    </source>
</evidence>
<dbReference type="RefSeq" id="WP_330158847.1">
    <property type="nucleotide sequence ID" value="NZ_BAAAJA010000022.1"/>
</dbReference>
<organism evidence="2 3">
    <name type="scientific">Nocardiopsis tropica</name>
    <dbReference type="NCBI Taxonomy" id="109330"/>
    <lineage>
        <taxon>Bacteria</taxon>
        <taxon>Bacillati</taxon>
        <taxon>Actinomycetota</taxon>
        <taxon>Actinomycetes</taxon>
        <taxon>Streptosporangiales</taxon>
        <taxon>Nocardiopsidaceae</taxon>
        <taxon>Nocardiopsis</taxon>
    </lineage>
</organism>
<name>A0ABU7KR71_9ACTN</name>
<reference evidence="2 3" key="1">
    <citation type="submission" date="2023-07" db="EMBL/GenBank/DDBJ databases">
        <authorList>
            <person name="Girao M."/>
            <person name="Carvalho M.F."/>
        </authorList>
    </citation>
    <scope>NUCLEOTIDE SEQUENCE [LARGE SCALE GENOMIC DNA]</scope>
    <source>
        <strain evidence="2 3">66/93</strain>
    </source>
</reference>
<protein>
    <submittedName>
        <fullName evidence="2">Uncharacterized protein</fullName>
    </submittedName>
</protein>
<evidence type="ECO:0000256" key="1">
    <source>
        <dbReference type="SAM" id="MobiDB-lite"/>
    </source>
</evidence>
<dbReference type="EMBL" id="JAUUCC010000034">
    <property type="protein sequence ID" value="MEE2051784.1"/>
    <property type="molecule type" value="Genomic_DNA"/>
</dbReference>
<comment type="caution">
    <text evidence="2">The sequence shown here is derived from an EMBL/GenBank/DDBJ whole genome shotgun (WGS) entry which is preliminary data.</text>
</comment>
<feature type="region of interest" description="Disordered" evidence="1">
    <location>
        <begin position="132"/>
        <end position="158"/>
    </location>
</feature>
<sequence length="270" mass="29360">MAENTQTTDTAEREARRRWAALLGYDAAQAEAVATEDAEHRRALAQWLQAQDLDPAHAQDPRFPADPVTLSQWGSVQDVRADVAAEKWPTLPGFPDRSLLGTHPVSGAAEAAERAAEEFGAGERVSGAEFARRAHMSKTTVNRTLRDHAEQAPARDGARQVDAHALAAFLAAVRTPGPSIYSLATLEAWPRPARAPRVDPARFDPEERVTYAEFARRTGKDADTVRKAVGNPAYAEKAPERGPDGTFDARELARFVASLPGRRGRPRKAG</sequence>
<dbReference type="Proteomes" id="UP001348641">
    <property type="component" value="Unassembled WGS sequence"/>
</dbReference>
<accession>A0ABU7KR71</accession>